<feature type="transmembrane region" description="Helical" evidence="1">
    <location>
        <begin position="228"/>
        <end position="245"/>
    </location>
</feature>
<sequence>MRGLAIARASFLRNQVYLLNHVAANIGSFVFGYIFVCIWKAVLGDSPEASTMITYVMVNQSALWVTMFLPRGAFLIRKVYDGTIVFDLIRPYGLMYQSFFEVLGHIVYNFVFRSLPIYLLGVTLLGVKFPDAGRIIPYMVSVSNAFVISFFMNYFVGLWMVKFLNYTAAQGMYYFFMNLFGGYFLPAQYYPAFLRKIMPLLPFASTSYIPGSVYLGKIDPIKAFGIQWFWILTLGLTAFGLTELIKKEIRIQGG</sequence>
<name>C5CI37_KOSOT</name>
<dbReference type="RefSeq" id="WP_015868474.1">
    <property type="nucleotide sequence ID" value="NC_012785.1"/>
</dbReference>
<feature type="transmembrane region" description="Helical" evidence="1">
    <location>
        <begin position="106"/>
        <end position="127"/>
    </location>
</feature>
<reference evidence="2 3" key="2">
    <citation type="journal article" date="2011" name="J. Bacteriol.">
        <title>Genome Sequence of Kosmotoga olearia Strain TBF 19.5.1, a Thermophilic Bacterium with a Wide Growth Temperature Range, Isolated from the Troll B Oil Platform in the North Sea.</title>
        <authorList>
            <person name="Swithers K.S."/>
            <person name="Dipippo J.L."/>
            <person name="Bruce D.C."/>
            <person name="Detter C."/>
            <person name="Tapia R."/>
            <person name="Han S."/>
            <person name="Goodwin L.A."/>
            <person name="Han J."/>
            <person name="Woyke T."/>
            <person name="Pitluck S."/>
            <person name="Pennacchio L."/>
            <person name="Nolan M."/>
            <person name="Mikhailova N."/>
            <person name="Land M.L."/>
            <person name="Nesbo C.L."/>
            <person name="Gogarten J.P."/>
            <person name="Noll K.M."/>
        </authorList>
    </citation>
    <scope>NUCLEOTIDE SEQUENCE [LARGE SCALE GENOMIC DNA]</scope>
    <source>
        <strain evidence="3">ATCC BAA-1733 / DSM 21960 / TBF 19.5.1</strain>
    </source>
</reference>
<organism evidence="2 3">
    <name type="scientific">Kosmotoga olearia (strain ATCC BAA-1733 / DSM 21960 / TBF 19.5.1)</name>
    <dbReference type="NCBI Taxonomy" id="521045"/>
    <lineage>
        <taxon>Bacteria</taxon>
        <taxon>Thermotogati</taxon>
        <taxon>Thermotogota</taxon>
        <taxon>Thermotogae</taxon>
        <taxon>Kosmotogales</taxon>
        <taxon>Kosmotogaceae</taxon>
        <taxon>Kosmotoga</taxon>
    </lineage>
</organism>
<evidence type="ECO:0000313" key="3">
    <source>
        <dbReference type="Proteomes" id="UP000002382"/>
    </source>
</evidence>
<dbReference type="PANTHER" id="PTHR36832">
    <property type="entry name" value="SLR1174 PROTEIN-RELATED"/>
    <property type="match status" value="1"/>
</dbReference>
<dbReference type="Proteomes" id="UP000002382">
    <property type="component" value="Chromosome"/>
</dbReference>
<dbReference type="InterPro" id="IPR010390">
    <property type="entry name" value="ABC-2_transporter-like"/>
</dbReference>
<reference evidence="2 3" key="1">
    <citation type="submission" date="2009-06" db="EMBL/GenBank/DDBJ databases">
        <title>Complete sequence of Thermotogales bacterium TBF 19.5.1.</title>
        <authorList>
            <consortium name="US DOE Joint Genome Institute"/>
            <person name="Lucas S."/>
            <person name="Copeland A."/>
            <person name="Lapidus A."/>
            <person name="Glavina del Rio T."/>
            <person name="Tice H."/>
            <person name="Bruce D."/>
            <person name="Goodwin L."/>
            <person name="Pitluck S."/>
            <person name="Chertkov O."/>
            <person name="Brettin T."/>
            <person name="Detter J.C."/>
            <person name="Han C."/>
            <person name="Schmutz J."/>
            <person name="Larimer F."/>
            <person name="Land M."/>
            <person name="Hauser L."/>
            <person name="Kyrpides N."/>
            <person name="Ovchinnikova G."/>
            <person name="Noll K."/>
        </authorList>
    </citation>
    <scope>NUCLEOTIDE SEQUENCE [LARGE SCALE GENOMIC DNA]</scope>
    <source>
        <strain evidence="3">ATCC BAA-1733 / DSM 21960 / TBF 19.5.1</strain>
    </source>
</reference>
<keyword evidence="1" id="KW-0812">Transmembrane</keyword>
<feature type="transmembrane region" description="Helical" evidence="1">
    <location>
        <begin position="167"/>
        <end position="185"/>
    </location>
</feature>
<dbReference type="KEGG" id="kol:Kole_1114"/>
<evidence type="ECO:0000256" key="1">
    <source>
        <dbReference type="SAM" id="Phobius"/>
    </source>
</evidence>
<feature type="transmembrane region" description="Helical" evidence="1">
    <location>
        <begin position="21"/>
        <end position="43"/>
    </location>
</feature>
<dbReference type="eggNOG" id="COG4587">
    <property type="taxonomic scope" value="Bacteria"/>
</dbReference>
<proteinExistence type="predicted"/>
<dbReference type="AlphaFoldDB" id="C5CI37"/>
<dbReference type="HOGENOM" id="CLU_084465_0_0_0"/>
<keyword evidence="3" id="KW-1185">Reference proteome</keyword>
<feature type="transmembrane region" description="Helical" evidence="1">
    <location>
        <begin position="139"/>
        <end position="161"/>
    </location>
</feature>
<dbReference type="PANTHER" id="PTHR36832:SF2">
    <property type="entry name" value="INTEGRAL MEMBRANE PROTEIN"/>
    <property type="match status" value="1"/>
</dbReference>
<keyword evidence="1" id="KW-0472">Membrane</keyword>
<gene>
    <name evidence="2" type="ordered locus">Kole_1114</name>
</gene>
<feature type="transmembrane region" description="Helical" evidence="1">
    <location>
        <begin position="49"/>
        <end position="70"/>
    </location>
</feature>
<dbReference type="OrthoDB" id="8582979at2"/>
<dbReference type="EMBL" id="CP001634">
    <property type="protein sequence ID" value="ACR79816.1"/>
    <property type="molecule type" value="Genomic_DNA"/>
</dbReference>
<keyword evidence="1" id="KW-1133">Transmembrane helix</keyword>
<dbReference type="Pfam" id="PF06182">
    <property type="entry name" value="ABC2_membrane_6"/>
    <property type="match status" value="1"/>
</dbReference>
<evidence type="ECO:0000313" key="2">
    <source>
        <dbReference type="EMBL" id="ACR79816.1"/>
    </source>
</evidence>
<protein>
    <submittedName>
        <fullName evidence="2">ABC-type uncharacterized transport system permease component-like protein</fullName>
    </submittedName>
</protein>
<dbReference type="STRING" id="521045.Kole_1114"/>
<accession>C5CI37</accession>